<organism evidence="10 11">
    <name type="scientific">Geosmithia morbida</name>
    <dbReference type="NCBI Taxonomy" id="1094350"/>
    <lineage>
        <taxon>Eukaryota</taxon>
        <taxon>Fungi</taxon>
        <taxon>Dikarya</taxon>
        <taxon>Ascomycota</taxon>
        <taxon>Pezizomycotina</taxon>
        <taxon>Sordariomycetes</taxon>
        <taxon>Hypocreomycetidae</taxon>
        <taxon>Hypocreales</taxon>
        <taxon>Bionectriaceae</taxon>
        <taxon>Geosmithia</taxon>
    </lineage>
</organism>
<dbReference type="Proteomes" id="UP000749293">
    <property type="component" value="Unassembled WGS sequence"/>
</dbReference>
<dbReference type="InterPro" id="IPR045888">
    <property type="entry name" value="Erv"/>
</dbReference>
<evidence type="ECO:0000313" key="11">
    <source>
        <dbReference type="Proteomes" id="UP000749293"/>
    </source>
</evidence>
<comment type="subcellular location">
    <subcellularLocation>
        <location evidence="6">Endoplasmic reticulum membrane</location>
        <topology evidence="6">Multi-pass membrane protein</topology>
    </subcellularLocation>
    <subcellularLocation>
        <location evidence="6">Endoplasmic reticulum-Golgi intermediate compartment membrane</location>
        <topology evidence="6">Multi-pass membrane protein</topology>
    </subcellularLocation>
    <subcellularLocation>
        <location evidence="6">Golgi apparatus membrane</location>
        <topology evidence="6">Multi-pass membrane protein</topology>
    </subcellularLocation>
    <subcellularLocation>
        <location evidence="1">Membrane</location>
        <topology evidence="1">Multi-pass membrane protein</topology>
    </subcellularLocation>
</comment>
<keyword evidence="6" id="KW-0256">Endoplasmic reticulum</keyword>
<comment type="similarity">
    <text evidence="2 6">Belongs to the ERGIC family.</text>
</comment>
<evidence type="ECO:0000259" key="8">
    <source>
        <dbReference type="Pfam" id="PF07970"/>
    </source>
</evidence>
<dbReference type="AlphaFoldDB" id="A0A9P4YYU1"/>
<evidence type="ECO:0000256" key="2">
    <source>
        <dbReference type="ARBA" id="ARBA00005648"/>
    </source>
</evidence>
<keyword evidence="11" id="KW-1185">Reference proteome</keyword>
<dbReference type="GO" id="GO:0006890">
    <property type="term" value="P:retrograde vesicle-mediated transport, Golgi to endoplasmic reticulum"/>
    <property type="evidence" value="ECO:0007669"/>
    <property type="project" value="TreeGrafter"/>
</dbReference>
<dbReference type="GO" id="GO:0033116">
    <property type="term" value="C:endoplasmic reticulum-Golgi intermediate compartment membrane"/>
    <property type="evidence" value="ECO:0007669"/>
    <property type="project" value="UniProtKB-SubCell"/>
</dbReference>
<dbReference type="PANTHER" id="PTHR10984">
    <property type="entry name" value="ENDOPLASMIC RETICULUM-GOLGI INTERMEDIATE COMPARTMENT PROTEIN"/>
    <property type="match status" value="1"/>
</dbReference>
<comment type="function">
    <text evidence="6">Plays a role in transport between endoplasmic reticulum and Golgi.</text>
</comment>
<keyword evidence="6" id="KW-0813">Transport</keyword>
<evidence type="ECO:0000313" key="10">
    <source>
        <dbReference type="EMBL" id="KAF4124168.1"/>
    </source>
</evidence>
<feature type="domain" description="Endoplasmic reticulum vesicle transporter N-terminal" evidence="9">
    <location>
        <begin position="8"/>
        <end position="96"/>
    </location>
</feature>
<dbReference type="InterPro" id="IPR012936">
    <property type="entry name" value="Erv_C"/>
</dbReference>
<feature type="region of interest" description="Disordered" evidence="7">
    <location>
        <begin position="346"/>
        <end position="367"/>
    </location>
</feature>
<dbReference type="RefSeq" id="XP_035322820.1">
    <property type="nucleotide sequence ID" value="XM_035467854.1"/>
</dbReference>
<keyword evidence="4 6" id="KW-1133">Transmembrane helix</keyword>
<evidence type="ECO:0000256" key="7">
    <source>
        <dbReference type="SAM" id="MobiDB-lite"/>
    </source>
</evidence>
<protein>
    <recommendedName>
        <fullName evidence="6">Endoplasmic reticulum-Golgi intermediate compartment protein</fullName>
    </recommendedName>
</protein>
<accession>A0A9P4YYU1</accession>
<dbReference type="GO" id="GO:0005789">
    <property type="term" value="C:endoplasmic reticulum membrane"/>
    <property type="evidence" value="ECO:0007669"/>
    <property type="project" value="UniProtKB-SubCell"/>
</dbReference>
<feature type="domain" description="Endoplasmic reticulum vesicle transporter C-terminal" evidence="8">
    <location>
        <begin position="141"/>
        <end position="420"/>
    </location>
</feature>
<proteinExistence type="inferred from homology"/>
<gene>
    <name evidence="10" type="ORF">GMORB2_5884</name>
</gene>
<evidence type="ECO:0000256" key="3">
    <source>
        <dbReference type="ARBA" id="ARBA00022692"/>
    </source>
</evidence>
<feature type="transmembrane region" description="Helical" evidence="6">
    <location>
        <begin position="20"/>
        <end position="43"/>
    </location>
</feature>
<dbReference type="GeneID" id="55972109"/>
<dbReference type="EMBL" id="JAANYQ010000005">
    <property type="protein sequence ID" value="KAF4124168.1"/>
    <property type="molecule type" value="Genomic_DNA"/>
</dbReference>
<keyword evidence="3 6" id="KW-0812">Transmembrane</keyword>
<sequence>MSPKSRFTRLDAFTKTVDEARIRTTSGGVVTIVSLLVVLFLAWGEWADYRRVVIHPELVVDKGRGERMEIHLNMTFPKMPCELLTLDVMDVSGEQQHGVKHGVKKVRLEPLSKGGKVIESDALALHEDTASHLDPGYCGNCYGAVAPANAIKSGCCNTCDEVREAYAQKSWAFGRGENVEQCLREHYAEKLDAQRGEGCRIEGTIQVNKVVGNFHLAPGRSFSNGPMHIHDLQNYAQPPNGIKHDFTHTIHYLRFGPQLPDSIVDKLSLGGRNSQWNNHHVNPLDGTSQKTTEPNFNYMYFVKIVPTSYLPLGWEEKAAKMDRQFGADLGTLGYTPGGSLETHQYSVTSHKRSLAGGDDSAEGHAERLHSRGGIPGVFFSYDISPMKVINREEKNKTFLSFLAGLCAIVGGTLTVAAAVDRGLFEGTIRINKMRSKTL</sequence>
<dbReference type="OrthoDB" id="270930at2759"/>
<feature type="transmembrane region" description="Helical" evidence="6">
    <location>
        <begin position="397"/>
        <end position="419"/>
    </location>
</feature>
<comment type="caution">
    <text evidence="10">The sequence shown here is derived from an EMBL/GenBank/DDBJ whole genome shotgun (WGS) entry which is preliminary data.</text>
</comment>
<dbReference type="GO" id="GO:0006888">
    <property type="term" value="P:endoplasmic reticulum to Golgi vesicle-mediated transport"/>
    <property type="evidence" value="ECO:0007669"/>
    <property type="project" value="UniProtKB-UniRule"/>
</dbReference>
<keyword evidence="6" id="KW-0931">ER-Golgi transport</keyword>
<evidence type="ECO:0000256" key="6">
    <source>
        <dbReference type="RuleBase" id="RU369013"/>
    </source>
</evidence>
<evidence type="ECO:0000259" key="9">
    <source>
        <dbReference type="Pfam" id="PF13850"/>
    </source>
</evidence>
<dbReference type="GO" id="GO:0000139">
    <property type="term" value="C:Golgi membrane"/>
    <property type="evidence" value="ECO:0007669"/>
    <property type="project" value="UniProtKB-SubCell"/>
</dbReference>
<dbReference type="Pfam" id="PF13850">
    <property type="entry name" value="ERGIC_N"/>
    <property type="match status" value="1"/>
</dbReference>
<dbReference type="Pfam" id="PF07970">
    <property type="entry name" value="COPIIcoated_ERV"/>
    <property type="match status" value="1"/>
</dbReference>
<dbReference type="PANTHER" id="PTHR10984:SF25">
    <property type="entry name" value="ENDOPLASMIC RETICULUM-GOLGI INTERMEDIATE COMPARTMENT PROTEIN 3"/>
    <property type="match status" value="1"/>
</dbReference>
<evidence type="ECO:0000256" key="1">
    <source>
        <dbReference type="ARBA" id="ARBA00004141"/>
    </source>
</evidence>
<dbReference type="GO" id="GO:0030134">
    <property type="term" value="C:COPII-coated ER to Golgi transport vesicle"/>
    <property type="evidence" value="ECO:0007669"/>
    <property type="project" value="TreeGrafter"/>
</dbReference>
<name>A0A9P4YYU1_9HYPO</name>
<keyword evidence="6" id="KW-0333">Golgi apparatus</keyword>
<reference evidence="10" key="1">
    <citation type="submission" date="2020-03" db="EMBL/GenBank/DDBJ databases">
        <title>Site-based positive gene gene selection in Geosmithia morbida across the United States reveals a broad range of putative effectors and factors for local host and environmental adapation.</title>
        <authorList>
            <person name="Onufrak A."/>
            <person name="Murdoch R.W."/>
            <person name="Gazis R."/>
            <person name="Huff M."/>
            <person name="Staton M."/>
            <person name="Klingeman W."/>
            <person name="Hadziabdic D."/>
        </authorList>
    </citation>
    <scope>NUCLEOTIDE SEQUENCE</scope>
    <source>
        <strain evidence="10">1262</strain>
    </source>
</reference>
<evidence type="ECO:0000256" key="5">
    <source>
        <dbReference type="ARBA" id="ARBA00023136"/>
    </source>
</evidence>
<keyword evidence="5 6" id="KW-0472">Membrane</keyword>
<dbReference type="InterPro" id="IPR039542">
    <property type="entry name" value="Erv_N"/>
</dbReference>
<evidence type="ECO:0000256" key="4">
    <source>
        <dbReference type="ARBA" id="ARBA00022989"/>
    </source>
</evidence>